<dbReference type="InterPro" id="IPR013013">
    <property type="entry name" value="PTS_EIIC_1"/>
</dbReference>
<keyword evidence="9 17" id="KW-1133">Transmembrane helix</keyword>
<proteinExistence type="predicted"/>
<dbReference type="Pfam" id="PF00367">
    <property type="entry name" value="PTS_EIIB"/>
    <property type="match status" value="1"/>
</dbReference>
<feature type="active site" description="Phosphocysteine intermediate; for EIIB activity" evidence="16">
    <location>
        <position position="26"/>
    </location>
</feature>
<dbReference type="PANTHER" id="PTHR30175:SF1">
    <property type="entry name" value="PTS SYSTEM ARBUTIN-, CELLOBIOSE-, AND SALICIN-SPECIFIC EIIBC COMPONENT-RELATED"/>
    <property type="match status" value="1"/>
</dbReference>
<sequence>MTNEELARKIIQELGGENNIQNLTHCATRLRFNLKDNSKANLDNISNLDGILKAQLQNGQTQIIIGAKVQKIYQEITKLVNIDQTDEVSSEKKGKVAEVIEVISGIFSPAIPMIIAGGMLKAVVSLLATYNLINPQSAEVAILSMTGDMVFYFLPFFLALSAAKKFKTNEFIALGLAAGYMYPTILDAANKIAETGISSLSFFGLPILLVNYKSTVIPIILSVWLLSYVNKAVEKVIPDFLKIIFSAMIVLLIMVPTQLIVIGPLGSYIGKYLAEFIRWFYTFGGIFSAFALGGTRSLLTMLGMHYAIGPLQIQEIAATGGSYILVSALTANMSQAGAALGVFLRSKDKSVKSLAATSSLSAFLGITEPAMFGVNLRYKRPFAFALLSSAIGAAFLSLFNTQATAYVPPSLLTLPVFRADNFLVLVIGVVISAGLACVLTYLFGIPSEEISGKQVQPVPETTAIPTEETTIVDSPLSGKVIPLSEVNDEVFSQSLIGIGNAIIPVEGRVIAPFDGEITVFFDSKHALGLISESGIELLIHVGIDTVNLEGKYFKSDFKQGDHFKKGDILLQFDIDKIKEAGYEITTPVVVTNIHSYSSVISSSEGSIKEGQPLLELDLK</sequence>
<dbReference type="PROSITE" id="PS00371">
    <property type="entry name" value="PTS_EIIA_TYPE_1_HIS"/>
    <property type="match status" value="1"/>
</dbReference>
<feature type="transmembrane region" description="Helical" evidence="17">
    <location>
        <begin position="99"/>
        <end position="120"/>
    </location>
</feature>
<keyword evidence="10 17" id="KW-0472">Membrane</keyword>
<evidence type="ECO:0000259" key="19">
    <source>
        <dbReference type="PROSITE" id="PS51098"/>
    </source>
</evidence>
<feature type="transmembrane region" description="Helical" evidence="17">
    <location>
        <begin position="422"/>
        <end position="443"/>
    </location>
</feature>
<evidence type="ECO:0000256" key="11">
    <source>
        <dbReference type="ARBA" id="ARBA00044053"/>
    </source>
</evidence>
<dbReference type="FunFam" id="3.30.1360.60:FF:000001">
    <property type="entry name" value="PTS system glucose-specific IIBC component PtsG"/>
    <property type="match status" value="1"/>
</dbReference>
<dbReference type="PROSITE" id="PS51098">
    <property type="entry name" value="PTS_EIIB_TYPE_1"/>
    <property type="match status" value="1"/>
</dbReference>
<evidence type="ECO:0000256" key="2">
    <source>
        <dbReference type="ARBA" id="ARBA00022448"/>
    </source>
</evidence>
<comment type="subcellular location">
    <subcellularLocation>
        <location evidence="1">Cell membrane</location>
        <topology evidence="1">Multi-pass membrane protein</topology>
    </subcellularLocation>
</comment>
<accession>A0A2T5IFU5</accession>
<dbReference type="NCBIfam" id="TIGR01995">
    <property type="entry name" value="PTS-II-ABC-beta"/>
    <property type="match status" value="1"/>
</dbReference>
<dbReference type="OrthoDB" id="9769191at2"/>
<dbReference type="InterPro" id="IPR001127">
    <property type="entry name" value="PTS_EIIA_1_perm"/>
</dbReference>
<feature type="transmembrane region" description="Helical" evidence="17">
    <location>
        <begin position="209"/>
        <end position="228"/>
    </location>
</feature>
<dbReference type="Gene3D" id="2.70.70.10">
    <property type="entry name" value="Glucose Permease (Domain IIA)"/>
    <property type="match status" value="1"/>
</dbReference>
<evidence type="ECO:0000256" key="8">
    <source>
        <dbReference type="ARBA" id="ARBA00022777"/>
    </source>
</evidence>
<keyword evidence="22" id="KW-1185">Reference proteome</keyword>
<dbReference type="GO" id="GO:0009401">
    <property type="term" value="P:phosphoenolpyruvate-dependent sugar phosphotransferase system"/>
    <property type="evidence" value="ECO:0007669"/>
    <property type="project" value="UniProtKB-KW"/>
</dbReference>
<evidence type="ECO:0000256" key="6">
    <source>
        <dbReference type="ARBA" id="ARBA00022683"/>
    </source>
</evidence>
<evidence type="ECO:0000256" key="4">
    <source>
        <dbReference type="ARBA" id="ARBA00022597"/>
    </source>
</evidence>
<keyword evidence="2" id="KW-0813">Transport</keyword>
<keyword evidence="6" id="KW-0598">Phosphotransferase system</keyword>
<feature type="transmembrane region" description="Helical" evidence="17">
    <location>
        <begin position="171"/>
        <end position="189"/>
    </location>
</feature>
<keyword evidence="8" id="KW-0418">Kinase</keyword>
<evidence type="ECO:0000313" key="22">
    <source>
        <dbReference type="Proteomes" id="UP000244161"/>
    </source>
</evidence>
<dbReference type="Proteomes" id="UP000244161">
    <property type="component" value="Unassembled WGS sequence"/>
</dbReference>
<comment type="catalytic activity">
    <reaction evidence="13">
        <text>N(pros)-phospho-L-histidyl-[protein](out) + sucrose = sucrose 6(G)-phosphate(in) + L-histidyl-[protein]</text>
        <dbReference type="Rhea" id="RHEA:49236"/>
        <dbReference type="Rhea" id="RHEA-COMP:9745"/>
        <dbReference type="Rhea" id="RHEA-COMP:9746"/>
        <dbReference type="ChEBI" id="CHEBI:17992"/>
        <dbReference type="ChEBI" id="CHEBI:29979"/>
        <dbReference type="ChEBI" id="CHEBI:64837"/>
        <dbReference type="ChEBI" id="CHEBI:91002"/>
        <dbReference type="EC" id="2.7.1.211"/>
    </reaction>
</comment>
<dbReference type="FunFam" id="2.70.70.10:FF:000001">
    <property type="entry name" value="PTS system glucose-specific IIA component"/>
    <property type="match status" value="1"/>
</dbReference>
<dbReference type="AlphaFoldDB" id="A0A2T5IFU5"/>
<dbReference type="EMBL" id="QAOM01000016">
    <property type="protein sequence ID" value="PTQ82673.1"/>
    <property type="molecule type" value="Genomic_DNA"/>
</dbReference>
<evidence type="ECO:0000256" key="5">
    <source>
        <dbReference type="ARBA" id="ARBA00022679"/>
    </source>
</evidence>
<evidence type="ECO:0000256" key="13">
    <source>
        <dbReference type="ARBA" id="ARBA00048931"/>
    </source>
</evidence>
<dbReference type="SUPFAM" id="SSF55604">
    <property type="entry name" value="Glucose permease domain IIB"/>
    <property type="match status" value="1"/>
</dbReference>
<feature type="domain" description="PTS EIIB type-1" evidence="19">
    <location>
        <begin position="4"/>
        <end position="86"/>
    </location>
</feature>
<feature type="transmembrane region" description="Helical" evidence="17">
    <location>
        <begin position="382"/>
        <end position="402"/>
    </location>
</feature>
<dbReference type="InterPro" id="IPR018113">
    <property type="entry name" value="PTrfase_EIIB_Cys"/>
</dbReference>
<feature type="transmembrane region" description="Helical" evidence="17">
    <location>
        <begin position="276"/>
        <end position="295"/>
    </location>
</feature>
<evidence type="ECO:0000256" key="12">
    <source>
        <dbReference type="ARBA" id="ARBA00045139"/>
    </source>
</evidence>
<evidence type="ECO:0000256" key="1">
    <source>
        <dbReference type="ARBA" id="ARBA00004651"/>
    </source>
</evidence>
<keyword evidence="3" id="KW-1003">Cell membrane</keyword>
<dbReference type="InterPro" id="IPR011055">
    <property type="entry name" value="Dup_hybrid_motif"/>
</dbReference>
<dbReference type="GO" id="GO:0015771">
    <property type="term" value="P:trehalose transport"/>
    <property type="evidence" value="ECO:0007669"/>
    <property type="project" value="TreeGrafter"/>
</dbReference>
<comment type="function">
    <text evidence="12">The phosphoenolpyruvate-dependent sugar phosphotransferase system (sugar PTS), a major carbohydrate active transport system, catalyzes the phosphorylation of incoming sugar substrates concomitantly with their translocation across the cell membrane. This system is involved in sucrose transport.</text>
</comment>
<evidence type="ECO:0000256" key="10">
    <source>
        <dbReference type="ARBA" id="ARBA00023136"/>
    </source>
</evidence>
<organism evidence="21 22">
    <name type="scientific">Trichococcus patagoniensis</name>
    <dbReference type="NCBI Taxonomy" id="382641"/>
    <lineage>
        <taxon>Bacteria</taxon>
        <taxon>Bacillati</taxon>
        <taxon>Bacillota</taxon>
        <taxon>Bacilli</taxon>
        <taxon>Lactobacillales</taxon>
        <taxon>Carnobacteriaceae</taxon>
        <taxon>Trichococcus</taxon>
    </lineage>
</organism>
<dbReference type="GO" id="GO:0008982">
    <property type="term" value="F:protein-N(PI)-phosphohistidine-sugar phosphotransferase activity"/>
    <property type="evidence" value="ECO:0007669"/>
    <property type="project" value="InterPro"/>
</dbReference>
<dbReference type="PROSITE" id="PS51103">
    <property type="entry name" value="PTS_EIIC_TYPE_1"/>
    <property type="match status" value="1"/>
</dbReference>
<keyword evidence="4" id="KW-0762">Sugar transport</keyword>
<evidence type="ECO:0000256" key="15">
    <source>
        <dbReference type="ARBA" id="ARBA00081008"/>
    </source>
</evidence>
<dbReference type="PROSITE" id="PS51093">
    <property type="entry name" value="PTS_EIIA_TYPE_1"/>
    <property type="match status" value="1"/>
</dbReference>
<dbReference type="GO" id="GO:0016301">
    <property type="term" value="F:kinase activity"/>
    <property type="evidence" value="ECO:0007669"/>
    <property type="project" value="UniProtKB-KW"/>
</dbReference>
<name>A0A2T5IFU5_9LACT</name>
<evidence type="ECO:0000256" key="9">
    <source>
        <dbReference type="ARBA" id="ARBA00022989"/>
    </source>
</evidence>
<dbReference type="SUPFAM" id="SSF51261">
    <property type="entry name" value="Duplicated hybrid motif"/>
    <property type="match status" value="1"/>
</dbReference>
<dbReference type="InterPro" id="IPR003352">
    <property type="entry name" value="PTS_EIIC"/>
</dbReference>
<evidence type="ECO:0000259" key="20">
    <source>
        <dbReference type="PROSITE" id="PS51103"/>
    </source>
</evidence>
<evidence type="ECO:0000256" key="16">
    <source>
        <dbReference type="PROSITE-ProRule" id="PRU00421"/>
    </source>
</evidence>
<dbReference type="NCBIfam" id="TIGR00830">
    <property type="entry name" value="PTBA"/>
    <property type="match status" value="1"/>
</dbReference>
<dbReference type="PANTHER" id="PTHR30175">
    <property type="entry name" value="PHOSPHOTRANSFERASE SYSTEM TRANSPORT PROTEIN"/>
    <property type="match status" value="1"/>
</dbReference>
<evidence type="ECO:0000256" key="14">
    <source>
        <dbReference type="ARBA" id="ARBA00074554"/>
    </source>
</evidence>
<dbReference type="GO" id="GO:0005886">
    <property type="term" value="C:plasma membrane"/>
    <property type="evidence" value="ECO:0007669"/>
    <property type="project" value="UniProtKB-SubCell"/>
</dbReference>
<dbReference type="InterPro" id="IPR036878">
    <property type="entry name" value="Glu_permease_IIB"/>
</dbReference>
<feature type="transmembrane region" description="Helical" evidence="17">
    <location>
        <begin position="140"/>
        <end position="159"/>
    </location>
</feature>
<dbReference type="InterPro" id="IPR050558">
    <property type="entry name" value="PTS_Sugar-Specific_Components"/>
</dbReference>
<gene>
    <name evidence="21" type="ORF">C8U37_11614</name>
</gene>
<keyword evidence="7 17" id="KW-0812">Transmembrane</keyword>
<evidence type="ECO:0000256" key="17">
    <source>
        <dbReference type="SAM" id="Phobius"/>
    </source>
</evidence>
<dbReference type="CDD" id="cd00212">
    <property type="entry name" value="PTS_IIB_glc"/>
    <property type="match status" value="1"/>
</dbReference>
<comment type="caution">
    <text evidence="21">The sequence shown here is derived from an EMBL/GenBank/DDBJ whole genome shotgun (WGS) entry which is preliminary data.</text>
</comment>
<feature type="domain" description="PTS EIIC type-1" evidence="20">
    <location>
        <begin position="101"/>
        <end position="455"/>
    </location>
</feature>
<evidence type="ECO:0000256" key="7">
    <source>
        <dbReference type="ARBA" id="ARBA00022692"/>
    </source>
</evidence>
<dbReference type="Gene3D" id="3.30.1360.60">
    <property type="entry name" value="Glucose permease domain IIB"/>
    <property type="match status" value="1"/>
</dbReference>
<dbReference type="Pfam" id="PF00358">
    <property type="entry name" value="PTS_EIIA_1"/>
    <property type="match status" value="1"/>
</dbReference>
<feature type="transmembrane region" description="Helical" evidence="17">
    <location>
        <begin position="240"/>
        <end position="264"/>
    </location>
</feature>
<dbReference type="EC" id="2.7.1.211" evidence="11"/>
<evidence type="ECO:0000313" key="21">
    <source>
        <dbReference type="EMBL" id="PTQ82673.1"/>
    </source>
</evidence>
<dbReference type="GO" id="GO:0090589">
    <property type="term" value="F:protein-phosphocysteine-trehalose phosphotransferase system transporter activity"/>
    <property type="evidence" value="ECO:0007669"/>
    <property type="project" value="TreeGrafter"/>
</dbReference>
<dbReference type="InterPro" id="IPR001996">
    <property type="entry name" value="PTS_IIB_1"/>
</dbReference>
<dbReference type="Pfam" id="PF02378">
    <property type="entry name" value="PTS_EIIC"/>
    <property type="match status" value="1"/>
</dbReference>
<dbReference type="PROSITE" id="PS01035">
    <property type="entry name" value="PTS_EIIB_TYPE_1_CYS"/>
    <property type="match status" value="1"/>
</dbReference>
<reference evidence="21 22" key="1">
    <citation type="submission" date="2018-04" db="EMBL/GenBank/DDBJ databases">
        <title>Genomic Encyclopedia of Archaeal and Bacterial Type Strains, Phase II (KMG-II): from individual species to whole genera.</title>
        <authorList>
            <person name="Goeker M."/>
        </authorList>
    </citation>
    <scope>NUCLEOTIDE SEQUENCE [LARGE SCALE GENOMIC DNA]</scope>
    <source>
        <strain evidence="21 22">DSM 18806</strain>
    </source>
</reference>
<keyword evidence="5" id="KW-0808">Transferase</keyword>
<dbReference type="InterPro" id="IPR011297">
    <property type="entry name" value="PTS_IIABC_b_glu"/>
</dbReference>
<evidence type="ECO:0000256" key="3">
    <source>
        <dbReference type="ARBA" id="ARBA00022475"/>
    </source>
</evidence>
<evidence type="ECO:0000259" key="18">
    <source>
        <dbReference type="PROSITE" id="PS51093"/>
    </source>
</evidence>
<dbReference type="RefSeq" id="WP_108033267.1">
    <property type="nucleotide sequence ID" value="NZ_QAOM01000016.1"/>
</dbReference>
<feature type="domain" description="PTS EIIA type-1" evidence="18">
    <location>
        <begin position="488"/>
        <end position="592"/>
    </location>
</feature>
<protein>
    <recommendedName>
        <fullName evidence="14">PTS system sucrose-specific EIIBCA component</fullName>
        <ecNumber evidence="11">2.7.1.211</ecNumber>
    </recommendedName>
    <alternativeName>
        <fullName evidence="15">EIIBCA-Scr</fullName>
    </alternativeName>
</protein>